<organism evidence="1 2">
    <name type="scientific">Datura stramonium</name>
    <name type="common">Jimsonweed</name>
    <name type="synonym">Common thornapple</name>
    <dbReference type="NCBI Taxonomy" id="4076"/>
    <lineage>
        <taxon>Eukaryota</taxon>
        <taxon>Viridiplantae</taxon>
        <taxon>Streptophyta</taxon>
        <taxon>Embryophyta</taxon>
        <taxon>Tracheophyta</taxon>
        <taxon>Spermatophyta</taxon>
        <taxon>Magnoliopsida</taxon>
        <taxon>eudicotyledons</taxon>
        <taxon>Gunneridae</taxon>
        <taxon>Pentapetalae</taxon>
        <taxon>asterids</taxon>
        <taxon>lamiids</taxon>
        <taxon>Solanales</taxon>
        <taxon>Solanaceae</taxon>
        <taxon>Solanoideae</taxon>
        <taxon>Datureae</taxon>
        <taxon>Datura</taxon>
    </lineage>
</organism>
<proteinExistence type="predicted"/>
<comment type="caution">
    <text evidence="1">The sequence shown here is derived from an EMBL/GenBank/DDBJ whole genome shotgun (WGS) entry which is preliminary data.</text>
</comment>
<reference evidence="1 2" key="1">
    <citation type="journal article" date="2021" name="BMC Genomics">
        <title>Datura genome reveals duplications of psychoactive alkaloid biosynthetic genes and high mutation rate following tissue culture.</title>
        <authorList>
            <person name="Rajewski A."/>
            <person name="Carter-House D."/>
            <person name="Stajich J."/>
            <person name="Litt A."/>
        </authorList>
    </citation>
    <scope>NUCLEOTIDE SEQUENCE [LARGE SCALE GENOMIC DNA]</scope>
    <source>
        <strain evidence="1">AR-01</strain>
    </source>
</reference>
<accession>A0ABS8S568</accession>
<dbReference type="EMBL" id="JACEIK010000287">
    <property type="protein sequence ID" value="MCD7454148.1"/>
    <property type="molecule type" value="Genomic_DNA"/>
</dbReference>
<dbReference type="Proteomes" id="UP000823775">
    <property type="component" value="Unassembled WGS sequence"/>
</dbReference>
<name>A0ABS8S568_DATST</name>
<evidence type="ECO:0000313" key="1">
    <source>
        <dbReference type="EMBL" id="MCD7454148.1"/>
    </source>
</evidence>
<evidence type="ECO:0000313" key="2">
    <source>
        <dbReference type="Proteomes" id="UP000823775"/>
    </source>
</evidence>
<sequence>MKKGGEGPDLFPEKMRGEKMEGDLEVGFQLSAPGGIDVEARRKKVRRRWFDGDRPTALVSESFRWRLREEKRRGEVWRVSQKMESRRRGGKMGERSERRWWSHWSVVMFCQSTRAVVDGCEGFWWLPGNDECWWCFFWLLSAARGEEERKG</sequence>
<gene>
    <name evidence="1" type="ORF">HAX54_023630</name>
</gene>
<protein>
    <submittedName>
        <fullName evidence="1">Uncharacterized protein</fullName>
    </submittedName>
</protein>
<keyword evidence="2" id="KW-1185">Reference proteome</keyword>